<keyword evidence="5" id="KW-1185">Reference proteome</keyword>
<dbReference type="EMBL" id="JAWRVE010000008">
    <property type="protein sequence ID" value="KAL1880147.1"/>
    <property type="molecule type" value="Genomic_DNA"/>
</dbReference>
<protein>
    <recommendedName>
        <fullName evidence="6">Alternative oxidase</fullName>
    </recommendedName>
</protein>
<evidence type="ECO:0000313" key="4">
    <source>
        <dbReference type="EMBL" id="KAL1880147.1"/>
    </source>
</evidence>
<sequence>MFTSLSRQGKVLLVICAISLVTIWTYRLPRLCIFDQCPHPPTVIIPCSGPHDHHGQKSGGNIDGDTILDLSAADTPFIAWPLARVCSENKRWTTGLVFICDNNSGGIGNIRNFILTCLRYAIEAGATGLTLPTIQTRSEAKLADLFIGDKLPFSHFFDEAHFRSGLAGACPQITVYGGGVADVPGLDAEELSAGRVRPVQITPNHFGLRGGCDSRDLNRHTALFGERFQAFLREKDEWHQQNLGPVSASKPRLVRMNWGVQWNWPVLQDGPEFSASFGGLLRFREDILGLGNKIADVMEQLASQSFAVNPRDFIGIHLRTESDALGTWPSFENQTAAYLARAARLDLPPRQVYLATGNATEAARFAALAAVQLGAFHIVTKHELLRLPNDKSGGSSSSSSGSNRKQGEKELLLRQLDALSWDQQALVDFVVLLRCGLFLGVSPSSFSMNIALKRHLRADGLRTRPWKVGDDKGDGRSWLVGRFDSYWEDWLFMYDSLWP</sequence>
<name>A0ABR3XWX4_9PEZI</name>
<evidence type="ECO:0000256" key="1">
    <source>
        <dbReference type="ARBA" id="ARBA00022679"/>
    </source>
</evidence>
<keyword evidence="3" id="KW-0119">Carbohydrate metabolism</keyword>
<evidence type="ECO:0008006" key="6">
    <source>
        <dbReference type="Google" id="ProtNLM"/>
    </source>
</evidence>
<reference evidence="4 5" key="1">
    <citation type="journal article" date="2024" name="IMA Fungus">
        <title>IMA Genome - F19 : A genome assembly and annotation guide to empower mycologists, including annotated draft genome sequences of Ceratocystis pirilliformis, Diaporthe australafricana, Fusarium ophioides, Paecilomyces lecythidis, and Sporothrix stenoceras.</title>
        <authorList>
            <person name="Aylward J."/>
            <person name="Wilson A.M."/>
            <person name="Visagie C.M."/>
            <person name="Spraker J."/>
            <person name="Barnes I."/>
            <person name="Buitendag C."/>
            <person name="Ceriani C."/>
            <person name="Del Mar Angel L."/>
            <person name="du Plessis D."/>
            <person name="Fuchs T."/>
            <person name="Gasser K."/>
            <person name="Kramer D."/>
            <person name="Li W."/>
            <person name="Munsamy K."/>
            <person name="Piso A."/>
            <person name="Price J.L."/>
            <person name="Sonnekus B."/>
            <person name="Thomas C."/>
            <person name="van der Nest A."/>
            <person name="van Dijk A."/>
            <person name="van Heerden A."/>
            <person name="van Vuuren N."/>
            <person name="Yilmaz N."/>
            <person name="Duong T.A."/>
            <person name="van der Merwe N.A."/>
            <person name="Wingfield M.J."/>
            <person name="Wingfield B.D."/>
        </authorList>
    </citation>
    <scope>NUCLEOTIDE SEQUENCE [LARGE SCALE GENOMIC DNA]</scope>
    <source>
        <strain evidence="4 5">CMW 18300</strain>
    </source>
</reference>
<accession>A0ABR3XWX4</accession>
<dbReference type="Pfam" id="PF10250">
    <property type="entry name" value="O-FucT"/>
    <property type="match status" value="1"/>
</dbReference>
<dbReference type="Gene3D" id="3.40.50.11350">
    <property type="match status" value="1"/>
</dbReference>
<comment type="caution">
    <text evidence="4">The sequence shown here is derived from an EMBL/GenBank/DDBJ whole genome shotgun (WGS) entry which is preliminary data.</text>
</comment>
<organism evidence="4 5">
    <name type="scientific">Diaporthe australafricana</name>
    <dbReference type="NCBI Taxonomy" id="127596"/>
    <lineage>
        <taxon>Eukaryota</taxon>
        <taxon>Fungi</taxon>
        <taxon>Dikarya</taxon>
        <taxon>Ascomycota</taxon>
        <taxon>Pezizomycotina</taxon>
        <taxon>Sordariomycetes</taxon>
        <taxon>Sordariomycetidae</taxon>
        <taxon>Diaporthales</taxon>
        <taxon>Diaporthaceae</taxon>
        <taxon>Diaporthe</taxon>
    </lineage>
</organism>
<evidence type="ECO:0000313" key="5">
    <source>
        <dbReference type="Proteomes" id="UP001583177"/>
    </source>
</evidence>
<dbReference type="Proteomes" id="UP001583177">
    <property type="component" value="Unassembled WGS sequence"/>
</dbReference>
<evidence type="ECO:0000256" key="3">
    <source>
        <dbReference type="ARBA" id="ARBA00023277"/>
    </source>
</evidence>
<keyword evidence="1" id="KW-0808">Transferase</keyword>
<proteinExistence type="predicted"/>
<dbReference type="InterPro" id="IPR019378">
    <property type="entry name" value="GDP-Fuc_O-FucTrfase"/>
</dbReference>
<gene>
    <name evidence="4" type="ORF">Daus18300_001510</name>
</gene>
<evidence type="ECO:0000256" key="2">
    <source>
        <dbReference type="ARBA" id="ARBA00023253"/>
    </source>
</evidence>
<keyword evidence="2" id="KW-0294">Fucose metabolism</keyword>
<dbReference type="CDD" id="cd11296">
    <property type="entry name" value="O-FucT_like"/>
    <property type="match status" value="1"/>
</dbReference>